<feature type="signal peptide" evidence="1">
    <location>
        <begin position="1"/>
        <end position="27"/>
    </location>
</feature>
<comment type="caution">
    <text evidence="3">The sequence shown here is derived from an EMBL/GenBank/DDBJ whole genome shotgun (WGS) entry which is preliminary data.</text>
</comment>
<keyword evidence="4" id="KW-1185">Reference proteome</keyword>
<dbReference type="Proteomes" id="UP000294927">
    <property type="component" value="Unassembled WGS sequence"/>
</dbReference>
<feature type="chain" id="PRO_5020808793" evidence="1">
    <location>
        <begin position="28"/>
        <end position="484"/>
    </location>
</feature>
<dbReference type="OrthoDB" id="9806701at2"/>
<dbReference type="Gene3D" id="3.20.20.80">
    <property type="entry name" value="Glycosidases"/>
    <property type="match status" value="1"/>
</dbReference>
<feature type="domain" description="Endo-beta-1,6-galactanase-like" evidence="2">
    <location>
        <begin position="31"/>
        <end position="254"/>
    </location>
</feature>
<name>A0A4R7W4M4_9PSEU</name>
<dbReference type="InterPro" id="IPR006311">
    <property type="entry name" value="TAT_signal"/>
</dbReference>
<dbReference type="AlphaFoldDB" id="A0A4R7W4M4"/>
<evidence type="ECO:0000313" key="4">
    <source>
        <dbReference type="Proteomes" id="UP000294927"/>
    </source>
</evidence>
<dbReference type="GO" id="GO:0004553">
    <property type="term" value="F:hydrolase activity, hydrolyzing O-glycosyl compounds"/>
    <property type="evidence" value="ECO:0007669"/>
    <property type="project" value="InterPro"/>
</dbReference>
<dbReference type="SUPFAM" id="SSF51445">
    <property type="entry name" value="(Trans)glycosidases"/>
    <property type="match status" value="1"/>
</dbReference>
<dbReference type="Gene3D" id="2.60.40.1180">
    <property type="entry name" value="Golgi alpha-mannosidase II"/>
    <property type="match status" value="1"/>
</dbReference>
<dbReference type="InterPro" id="IPR013780">
    <property type="entry name" value="Glyco_hydro_b"/>
</dbReference>
<accession>A0A4R7W4M4</accession>
<sequence>MVTRRTLLSAAAAAAAAGTLGARVASADTTVAVDPTANFGTWEGWGTSLAWWGGVFGDRDDFANLFFTNNSVSYGGSSLPGLGLSIARYNLGACSWNSVGGESMVASPNIPRFKQIEGFWQDWNVTDPSQWQWSADARQRAALTKAVSRGAAAELFANSPMWWMCLNHNPSGASGGGNNLQSWNYRQHATHLAETARRARDSWGITFRTVDPFNEPSANWWTDTGTQEGCHVDASIQRTIIAYLREELNNRGLTGVRVSASDESLFDQARSTWSSFDSATRAIVTQVNVHGYQYEGGRRDGLYTDVHSAGKILWNSEYGDGDGTGLRLATNLCLDFRWLHPTAWCYWQVMDPSAGWGLIRYDGGTGQAGAVETKLYVLAQFTRHVRPGMRILGASTDNTVAAYDANTRRLVLAAVNTGAAQTITFDLSRFTTVPTSTATRWTTVTGSGGDRYVRRADVTPSGKAVRLAFPAGSVQTIQLDGVVV</sequence>
<dbReference type="Pfam" id="PF14587">
    <property type="entry name" value="Glyco_hydr_30_2"/>
    <property type="match status" value="1"/>
</dbReference>
<dbReference type="PANTHER" id="PTHR42767:SF1">
    <property type="entry name" value="ENDO-BETA-1,6-GALACTANASE-LIKE DOMAIN-CONTAINING PROTEIN"/>
    <property type="match status" value="1"/>
</dbReference>
<dbReference type="PANTHER" id="PTHR42767">
    <property type="entry name" value="ENDO-BETA-1,6-GALACTANASE"/>
    <property type="match status" value="1"/>
</dbReference>
<protein>
    <submittedName>
        <fullName evidence="3">Galactan endo-1,6-beta-galactosidase</fullName>
    </submittedName>
</protein>
<dbReference type="InterPro" id="IPR017853">
    <property type="entry name" value="GH"/>
</dbReference>
<dbReference type="EMBL" id="SOCP01000001">
    <property type="protein sequence ID" value="TDV57656.1"/>
    <property type="molecule type" value="Genomic_DNA"/>
</dbReference>
<dbReference type="InterPro" id="IPR039743">
    <property type="entry name" value="6GAL/EXGAL"/>
</dbReference>
<evidence type="ECO:0000259" key="2">
    <source>
        <dbReference type="Pfam" id="PF14587"/>
    </source>
</evidence>
<proteinExistence type="predicted"/>
<evidence type="ECO:0000256" key="1">
    <source>
        <dbReference type="SAM" id="SignalP"/>
    </source>
</evidence>
<reference evidence="3 4" key="1">
    <citation type="submission" date="2019-03" db="EMBL/GenBank/DDBJ databases">
        <title>Genomic Encyclopedia of Archaeal and Bacterial Type Strains, Phase II (KMG-II): from individual species to whole genera.</title>
        <authorList>
            <person name="Goeker M."/>
        </authorList>
    </citation>
    <scope>NUCLEOTIDE SEQUENCE [LARGE SCALE GENOMIC DNA]</scope>
    <source>
        <strain evidence="3 4">DSM 45499</strain>
    </source>
</reference>
<dbReference type="InterPro" id="IPR039514">
    <property type="entry name" value="6GAL-like"/>
</dbReference>
<organism evidence="3 4">
    <name type="scientific">Actinophytocola oryzae</name>
    <dbReference type="NCBI Taxonomy" id="502181"/>
    <lineage>
        <taxon>Bacteria</taxon>
        <taxon>Bacillati</taxon>
        <taxon>Actinomycetota</taxon>
        <taxon>Actinomycetes</taxon>
        <taxon>Pseudonocardiales</taxon>
        <taxon>Pseudonocardiaceae</taxon>
    </lineage>
</organism>
<dbReference type="PROSITE" id="PS51318">
    <property type="entry name" value="TAT"/>
    <property type="match status" value="1"/>
</dbReference>
<keyword evidence="1" id="KW-0732">Signal</keyword>
<gene>
    <name evidence="3" type="ORF">CLV71_101529</name>
</gene>
<dbReference type="RefSeq" id="WP_133900896.1">
    <property type="nucleotide sequence ID" value="NZ_SOCP01000001.1"/>
</dbReference>
<evidence type="ECO:0000313" key="3">
    <source>
        <dbReference type="EMBL" id="TDV57656.1"/>
    </source>
</evidence>